<sequence>MAKNILGGELQSCCFQPMTGFYRDGYCRTGPEDVGTHVVCAIMTDEFLRYTKAQGNDLSTPIPHFKFPGLKPGDQWCLCASRWKQAYLVGKAPEVVLEATHEKALEYVEFDWLLEYKHTKV</sequence>
<dbReference type="PANTHER" id="PTHR37466">
    <property type="entry name" value="SLR1628 PROTEIN"/>
    <property type="match status" value="1"/>
</dbReference>
<gene>
    <name evidence="1" type="ORF">FK220_014065</name>
</gene>
<dbReference type="Gene3D" id="3.30.56.110">
    <property type="entry name" value="Protein of unknown function DUF2237"/>
    <property type="match status" value="1"/>
</dbReference>
<dbReference type="Pfam" id="PF09996">
    <property type="entry name" value="DUF2237"/>
    <property type="match status" value="1"/>
</dbReference>
<proteinExistence type="predicted"/>
<dbReference type="RefSeq" id="WP_152574979.1">
    <property type="nucleotide sequence ID" value="NZ_VIKU02000004.1"/>
</dbReference>
<evidence type="ECO:0000313" key="2">
    <source>
        <dbReference type="Proteomes" id="UP000707206"/>
    </source>
</evidence>
<dbReference type="InterPro" id="IPR018714">
    <property type="entry name" value="DUF2237"/>
</dbReference>
<accession>A0A967B1R3</accession>
<reference evidence="1" key="1">
    <citation type="submission" date="2019-07" db="EMBL/GenBank/DDBJ databases">
        <authorList>
            <person name="De-Chao Zhang Q."/>
        </authorList>
    </citation>
    <scope>NUCLEOTIDE SEQUENCE</scope>
    <source>
        <strain evidence="1">TP-CH-4</strain>
    </source>
</reference>
<name>A0A967B1R3_9FLAO</name>
<dbReference type="AlphaFoldDB" id="A0A967B1R3"/>
<evidence type="ECO:0000313" key="1">
    <source>
        <dbReference type="EMBL" id="NHF60476.1"/>
    </source>
</evidence>
<protein>
    <submittedName>
        <fullName evidence="1">DUF2237 family protein</fullName>
    </submittedName>
</protein>
<dbReference type="Proteomes" id="UP000707206">
    <property type="component" value="Unassembled WGS sequence"/>
</dbReference>
<organism evidence="1 2">
    <name type="scientific">Pelagihabitans pacificus</name>
    <dbReference type="NCBI Taxonomy" id="2696054"/>
    <lineage>
        <taxon>Bacteria</taxon>
        <taxon>Pseudomonadati</taxon>
        <taxon>Bacteroidota</taxon>
        <taxon>Flavobacteriia</taxon>
        <taxon>Flavobacteriales</taxon>
        <taxon>Flavobacteriaceae</taxon>
        <taxon>Pelagihabitans</taxon>
    </lineage>
</organism>
<reference evidence="1" key="2">
    <citation type="submission" date="2020-03" db="EMBL/GenBank/DDBJ databases">
        <title>Flavobacteriaceae bacterium strain TP-CH-4, a member of the family Flavobacteriaceae isolated from a deep-sea seamount.</title>
        <authorList>
            <person name="Zhang D.-C."/>
        </authorList>
    </citation>
    <scope>NUCLEOTIDE SEQUENCE</scope>
    <source>
        <strain evidence="1">TP-CH-4</strain>
    </source>
</reference>
<keyword evidence="2" id="KW-1185">Reference proteome</keyword>
<dbReference type="EMBL" id="VIKU02000004">
    <property type="protein sequence ID" value="NHF60476.1"/>
    <property type="molecule type" value="Genomic_DNA"/>
</dbReference>
<dbReference type="PANTHER" id="PTHR37466:SF1">
    <property type="entry name" value="SLR1628 PROTEIN"/>
    <property type="match status" value="1"/>
</dbReference>
<comment type="caution">
    <text evidence="1">The sequence shown here is derived from an EMBL/GenBank/DDBJ whole genome shotgun (WGS) entry which is preliminary data.</text>
</comment>